<dbReference type="InterPro" id="IPR011051">
    <property type="entry name" value="RmlC_Cupin_sf"/>
</dbReference>
<protein>
    <recommendedName>
        <fullName evidence="7">3-hydroxyanthranilate 3,4-dioxygenase</fullName>
        <ecNumber evidence="7">1.13.11.6</ecNumber>
    </recommendedName>
    <alternativeName>
        <fullName evidence="7">3-hydroxyanthranilate oxygenase</fullName>
        <shortName evidence="7">3-HAO</shortName>
    </alternativeName>
    <alternativeName>
        <fullName evidence="7">3-hydroxyanthranilic acid dioxygenase</fullName>
        <shortName evidence="7">HAD</shortName>
    </alternativeName>
</protein>
<dbReference type="EC" id="1.13.11.6" evidence="7"/>
<dbReference type="HAMAP" id="MF_00825">
    <property type="entry name" value="3_HAO"/>
    <property type="match status" value="1"/>
</dbReference>
<feature type="binding site" evidence="7">
    <location>
        <position position="166"/>
    </location>
    <ligand>
        <name>Fe cation</name>
        <dbReference type="ChEBI" id="CHEBI:24875"/>
        <label>2</label>
    </ligand>
</feature>
<feature type="binding site" evidence="7">
    <location>
        <position position="56"/>
    </location>
    <ligand>
        <name>Fe cation</name>
        <dbReference type="ChEBI" id="CHEBI:24875"/>
        <label>1</label>
        <note>catalytic</note>
    </ligand>
</feature>
<comment type="pathway">
    <text evidence="7">Cofactor biosynthesis; NAD(+) biosynthesis; quinolinate from L-kynurenine: step 3/3.</text>
</comment>
<feature type="binding site" evidence="7">
    <location>
        <position position="100"/>
    </location>
    <ligand>
        <name>substrate</name>
    </ligand>
</feature>
<dbReference type="GO" id="GO:0043420">
    <property type="term" value="P:anthranilate metabolic process"/>
    <property type="evidence" value="ECO:0007669"/>
    <property type="project" value="UniProtKB-UniRule"/>
</dbReference>
<keyword evidence="4 7" id="KW-0223">Dioxygenase</keyword>
<evidence type="ECO:0000256" key="2">
    <source>
        <dbReference type="ARBA" id="ARBA00022642"/>
    </source>
</evidence>
<dbReference type="NCBIfam" id="NF009763">
    <property type="entry name" value="PRK13264.1"/>
    <property type="match status" value="1"/>
</dbReference>
<dbReference type="GO" id="GO:0008198">
    <property type="term" value="F:ferrous iron binding"/>
    <property type="evidence" value="ECO:0007669"/>
    <property type="project" value="UniProtKB-UniRule"/>
</dbReference>
<dbReference type="SUPFAM" id="SSF51182">
    <property type="entry name" value="RmlC-like cupins"/>
    <property type="match status" value="1"/>
</dbReference>
<keyword evidence="6 7" id="KW-0408">Iron</keyword>
<feature type="binding site" evidence="7">
    <location>
        <position position="111"/>
    </location>
    <ligand>
        <name>substrate</name>
    </ligand>
</feature>
<evidence type="ECO:0000256" key="6">
    <source>
        <dbReference type="ARBA" id="ARBA00023004"/>
    </source>
</evidence>
<keyword evidence="3 7" id="KW-0479">Metal-binding</keyword>
<dbReference type="Pfam" id="PF06052">
    <property type="entry name" value="3-HAO"/>
    <property type="match status" value="1"/>
</dbReference>
<dbReference type="GO" id="GO:0019805">
    <property type="term" value="P:quinolinate biosynthetic process"/>
    <property type="evidence" value="ECO:0007669"/>
    <property type="project" value="UniProtKB-UniRule"/>
</dbReference>
<dbReference type="UniPathway" id="UPA00253">
    <property type="reaction ID" value="UER00330"/>
</dbReference>
<dbReference type="InterPro" id="IPR014710">
    <property type="entry name" value="RmlC-like_jellyroll"/>
</dbReference>
<evidence type="ECO:0000256" key="7">
    <source>
        <dbReference type="HAMAP-Rule" id="MF_00825"/>
    </source>
</evidence>
<evidence type="ECO:0000256" key="3">
    <source>
        <dbReference type="ARBA" id="ARBA00022723"/>
    </source>
</evidence>
<organism evidence="8 9">
    <name type="scientific">Brucella daejeonensis</name>
    <dbReference type="NCBI Taxonomy" id="659015"/>
    <lineage>
        <taxon>Bacteria</taxon>
        <taxon>Pseudomonadati</taxon>
        <taxon>Pseudomonadota</taxon>
        <taxon>Alphaproteobacteria</taxon>
        <taxon>Hyphomicrobiales</taxon>
        <taxon>Brucellaceae</taxon>
        <taxon>Brucella/Ochrobactrum group</taxon>
        <taxon>Brucella</taxon>
    </lineage>
</organism>
<comment type="cofactor">
    <cofactor evidence="7">
        <name>Fe(2+)</name>
        <dbReference type="ChEBI" id="CHEBI:29033"/>
    </cofactor>
    <text evidence="7">Binds 2 Fe(2+) ions per subunit.</text>
</comment>
<feature type="binding site" evidence="7">
    <location>
        <position position="126"/>
    </location>
    <ligand>
        <name>Fe cation</name>
        <dbReference type="ChEBI" id="CHEBI:24875"/>
        <label>2</label>
    </ligand>
</feature>
<keyword evidence="5 7" id="KW-0560">Oxidoreductase</keyword>
<evidence type="ECO:0000313" key="9">
    <source>
        <dbReference type="Proteomes" id="UP000555546"/>
    </source>
</evidence>
<gene>
    <name evidence="7" type="primary">nbaC</name>
    <name evidence="8" type="ORF">FHS76_003561</name>
</gene>
<dbReference type="AlphaFoldDB" id="A0A7W9AZV1"/>
<dbReference type="Gene3D" id="2.60.120.10">
    <property type="entry name" value="Jelly Rolls"/>
    <property type="match status" value="1"/>
</dbReference>
<feature type="binding site" evidence="7">
    <location>
        <position position="46"/>
    </location>
    <ligand>
        <name>O2</name>
        <dbReference type="ChEBI" id="CHEBI:15379"/>
    </ligand>
</feature>
<evidence type="ECO:0000256" key="5">
    <source>
        <dbReference type="ARBA" id="ARBA00023002"/>
    </source>
</evidence>
<evidence type="ECO:0000256" key="1">
    <source>
        <dbReference type="ARBA" id="ARBA00002752"/>
    </source>
</evidence>
<dbReference type="InterPro" id="IPR010329">
    <property type="entry name" value="3hydroanth_dOase"/>
</dbReference>
<feature type="binding site" evidence="7">
    <location>
        <position position="163"/>
    </location>
    <ligand>
        <name>Fe cation</name>
        <dbReference type="ChEBI" id="CHEBI:24875"/>
        <label>2</label>
    </ligand>
</feature>
<accession>A0A7W9AZV1</accession>
<feature type="binding site" evidence="7">
    <location>
        <position position="56"/>
    </location>
    <ligand>
        <name>substrate</name>
    </ligand>
</feature>
<comment type="subunit">
    <text evidence="7">Homodimer.</text>
</comment>
<dbReference type="RefSeq" id="WP_183655728.1">
    <property type="nucleotide sequence ID" value="NZ_JACIJG010000016.1"/>
</dbReference>
<dbReference type="NCBIfam" id="TIGR03037">
    <property type="entry name" value="anthran_nbaC"/>
    <property type="match status" value="1"/>
</dbReference>
<feature type="binding site" evidence="7">
    <location>
        <position position="129"/>
    </location>
    <ligand>
        <name>Fe cation</name>
        <dbReference type="ChEBI" id="CHEBI:24875"/>
        <label>2</label>
    </ligand>
</feature>
<keyword evidence="2 7" id="KW-0662">Pyridine nucleotide biosynthesis</keyword>
<sequence length="182" mass="20825">MGKLSAFNLQKWIEEHRHLLQPPVGNQQIWKDADLMVTIVGGPNRRTDYHDDPVEEFFYQLKGDMLLKLHDTATGEFYDVPIREGDIFLLPPHVRHSPQRPQEGSIGLVIEPARPEGALDAVEWYCFECSTLVHRAEVDLESIVDDLPPIYSKFYADEKQRTCPHCGTLHPGKTPPEGWVKL</sequence>
<dbReference type="PANTHER" id="PTHR15497:SF1">
    <property type="entry name" value="3-HYDROXYANTHRANILATE 3,4-DIOXYGENASE"/>
    <property type="match status" value="1"/>
</dbReference>
<dbReference type="PANTHER" id="PTHR15497">
    <property type="entry name" value="3-HYDROXYANTHRANILATE 3,4-DIOXYGENASE"/>
    <property type="match status" value="1"/>
</dbReference>
<comment type="similarity">
    <text evidence="7">Belongs to the 3-HAO family.</text>
</comment>
<reference evidence="8 9" key="1">
    <citation type="submission" date="2020-08" db="EMBL/GenBank/DDBJ databases">
        <title>Genomic Encyclopedia of Type Strains, Phase IV (KMG-IV): sequencing the most valuable type-strain genomes for metagenomic binning, comparative biology and taxonomic classification.</title>
        <authorList>
            <person name="Goeker M."/>
        </authorList>
    </citation>
    <scope>NUCLEOTIDE SEQUENCE [LARGE SCALE GENOMIC DNA]</scope>
    <source>
        <strain evidence="8 9">DSM 26944</strain>
    </source>
</reference>
<keyword evidence="9" id="KW-1185">Reference proteome</keyword>
<comment type="function">
    <text evidence="1 7">Catalyzes the oxidative ring opening of 3-hydroxyanthranilate to 2-amino-3-carboxymuconate semialdehyde, which spontaneously cyclizes to quinolinate.</text>
</comment>
<comment type="catalytic activity">
    <reaction evidence="7">
        <text>3-hydroxyanthranilate + O2 = (2Z,4Z)-2-amino-3-carboxymuconate 6-semialdehyde</text>
        <dbReference type="Rhea" id="RHEA:17953"/>
        <dbReference type="ChEBI" id="CHEBI:15379"/>
        <dbReference type="ChEBI" id="CHEBI:36559"/>
        <dbReference type="ChEBI" id="CHEBI:77612"/>
        <dbReference type="EC" id="1.13.11.6"/>
    </reaction>
</comment>
<evidence type="ECO:0000313" key="8">
    <source>
        <dbReference type="EMBL" id="MBB5703652.1"/>
    </source>
</evidence>
<proteinExistence type="inferred from homology"/>
<feature type="binding site" evidence="7">
    <location>
        <position position="50"/>
    </location>
    <ligand>
        <name>Fe cation</name>
        <dbReference type="ChEBI" id="CHEBI:24875"/>
        <label>1</label>
        <note>catalytic</note>
    </ligand>
</feature>
<feature type="binding site" evidence="7">
    <location>
        <position position="96"/>
    </location>
    <ligand>
        <name>Fe cation</name>
        <dbReference type="ChEBI" id="CHEBI:24875"/>
        <label>1</label>
        <note>catalytic</note>
    </ligand>
</feature>
<dbReference type="GO" id="GO:0009435">
    <property type="term" value="P:NAD+ biosynthetic process"/>
    <property type="evidence" value="ECO:0007669"/>
    <property type="project" value="UniProtKB-UniPathway"/>
</dbReference>
<name>A0A7W9AZV1_9HYPH</name>
<dbReference type="GO" id="GO:0006569">
    <property type="term" value="P:L-tryptophan catabolic process"/>
    <property type="evidence" value="ECO:0007669"/>
    <property type="project" value="UniProtKB-UniRule"/>
</dbReference>
<comment type="caution">
    <text evidence="8">The sequence shown here is derived from an EMBL/GenBank/DDBJ whole genome shotgun (WGS) entry which is preliminary data.</text>
</comment>
<dbReference type="CDD" id="cd06123">
    <property type="entry name" value="cupin_HAO"/>
    <property type="match status" value="1"/>
</dbReference>
<dbReference type="EMBL" id="JACIJG010000016">
    <property type="protein sequence ID" value="MBB5703652.1"/>
    <property type="molecule type" value="Genomic_DNA"/>
</dbReference>
<dbReference type="Proteomes" id="UP000555546">
    <property type="component" value="Unassembled WGS sequence"/>
</dbReference>
<dbReference type="GO" id="GO:0000334">
    <property type="term" value="F:3-hydroxyanthranilate 3,4-dioxygenase activity"/>
    <property type="evidence" value="ECO:0007669"/>
    <property type="project" value="UniProtKB-UniRule"/>
</dbReference>
<evidence type="ECO:0000256" key="4">
    <source>
        <dbReference type="ARBA" id="ARBA00022964"/>
    </source>
</evidence>